<sequence>MAERQANPRPVRWRWRANPLRRRSDLVEGWVLLITALLMTVGAALAGVLAYQAAQDSARQQREALRPTSAKLLDNAHEMSGGGVYTGDSGQEWAHVQWRSPDGDTHRSTAQVAEGSEAGSHIRIWTNAEGAKVTEPPGPTLMAFQSGVFGVLVAGAWSGTSLVLCWGVRAGLNRQRAAQWERGWAVVEPQWRHRTP</sequence>
<dbReference type="Proteomes" id="UP000176101">
    <property type="component" value="Unassembled WGS sequence"/>
</dbReference>
<accession>A0A1E7KJB9</accession>
<feature type="transmembrane region" description="Helical" evidence="1">
    <location>
        <begin position="147"/>
        <end position="168"/>
    </location>
</feature>
<feature type="transmembrane region" description="Helical" evidence="1">
    <location>
        <begin position="30"/>
        <end position="51"/>
    </location>
</feature>
<keyword evidence="1" id="KW-1133">Transmembrane helix</keyword>
<comment type="caution">
    <text evidence="2">The sequence shown here is derived from an EMBL/GenBank/DDBJ whole genome shotgun (WGS) entry which is preliminary data.</text>
</comment>
<dbReference type="RefSeq" id="WP_070196313.1">
    <property type="nucleotide sequence ID" value="NZ_LJGU01000115.1"/>
</dbReference>
<proteinExistence type="predicted"/>
<dbReference type="InterPro" id="IPR039708">
    <property type="entry name" value="MT1774/Rv1733c-like"/>
</dbReference>
<name>A0A1E7KJB9_9ACTN</name>
<evidence type="ECO:0008006" key="4">
    <source>
        <dbReference type="Google" id="ProtNLM"/>
    </source>
</evidence>
<dbReference type="OrthoDB" id="4213157at2"/>
<keyword evidence="3" id="KW-1185">Reference proteome</keyword>
<organism evidence="2 3">
    <name type="scientific">Streptomyces oceani</name>
    <dbReference type="NCBI Taxonomy" id="1075402"/>
    <lineage>
        <taxon>Bacteria</taxon>
        <taxon>Bacillati</taxon>
        <taxon>Actinomycetota</taxon>
        <taxon>Actinomycetes</taxon>
        <taxon>Kitasatosporales</taxon>
        <taxon>Streptomycetaceae</taxon>
        <taxon>Streptomyces</taxon>
    </lineage>
</organism>
<keyword evidence="1" id="KW-0812">Transmembrane</keyword>
<evidence type="ECO:0000256" key="1">
    <source>
        <dbReference type="SAM" id="Phobius"/>
    </source>
</evidence>
<evidence type="ECO:0000313" key="3">
    <source>
        <dbReference type="Proteomes" id="UP000176101"/>
    </source>
</evidence>
<dbReference type="AlphaFoldDB" id="A0A1E7KJB9"/>
<dbReference type="PANTHER" id="PTHR42305">
    <property type="entry name" value="MEMBRANE PROTEIN RV1733C-RELATED"/>
    <property type="match status" value="1"/>
</dbReference>
<dbReference type="STRING" id="1075402.AN216_09925"/>
<dbReference type="PANTHER" id="PTHR42305:SF1">
    <property type="entry name" value="MEMBRANE PROTEIN RV1733C-RELATED"/>
    <property type="match status" value="1"/>
</dbReference>
<evidence type="ECO:0000313" key="2">
    <source>
        <dbReference type="EMBL" id="OEV03983.1"/>
    </source>
</evidence>
<gene>
    <name evidence="2" type="ORF">AN216_09925</name>
</gene>
<dbReference type="EMBL" id="LJGU01000115">
    <property type="protein sequence ID" value="OEV03983.1"/>
    <property type="molecule type" value="Genomic_DNA"/>
</dbReference>
<keyword evidence="1" id="KW-0472">Membrane</keyword>
<reference evidence="2 3" key="1">
    <citation type="journal article" date="2016" name="Front. Microbiol.">
        <title>Comparative Genomics Analysis of Streptomyces Species Reveals Their Adaptation to the Marine Environment and Their Diversity at the Genomic Level.</title>
        <authorList>
            <person name="Tian X."/>
            <person name="Zhang Z."/>
            <person name="Yang T."/>
            <person name="Chen M."/>
            <person name="Li J."/>
            <person name="Chen F."/>
            <person name="Yang J."/>
            <person name="Li W."/>
            <person name="Zhang B."/>
            <person name="Zhang Z."/>
            <person name="Wu J."/>
            <person name="Zhang C."/>
            <person name="Long L."/>
            <person name="Xiao J."/>
        </authorList>
    </citation>
    <scope>NUCLEOTIDE SEQUENCE [LARGE SCALE GENOMIC DNA]</scope>
    <source>
        <strain evidence="2 3">SCSIO 02100</strain>
    </source>
</reference>
<dbReference type="PATRIC" id="fig|1075402.3.peg.5390"/>
<protein>
    <recommendedName>
        <fullName evidence="4">Integral membrane protein</fullName>
    </recommendedName>
</protein>